<dbReference type="EMBL" id="CAJNOJ010000004">
    <property type="protein sequence ID" value="CAF0740420.1"/>
    <property type="molecule type" value="Genomic_DNA"/>
</dbReference>
<dbReference type="EMBL" id="CAJNOR010001219">
    <property type="protein sequence ID" value="CAF1100250.1"/>
    <property type="molecule type" value="Genomic_DNA"/>
</dbReference>
<keyword evidence="4" id="KW-1185">Reference proteome</keyword>
<keyword evidence="1" id="KW-0812">Transmembrane</keyword>
<dbReference type="AlphaFoldDB" id="A0A814P2C6"/>
<keyword evidence="1" id="KW-0472">Membrane</keyword>
<dbReference type="GO" id="GO:0016286">
    <property type="term" value="F:small conductance calcium-activated potassium channel activity"/>
    <property type="evidence" value="ECO:0007669"/>
    <property type="project" value="InterPro"/>
</dbReference>
<feature type="transmembrane region" description="Helical" evidence="1">
    <location>
        <begin position="97"/>
        <end position="120"/>
    </location>
</feature>
<evidence type="ECO:0000313" key="2">
    <source>
        <dbReference type="EMBL" id="CAF0740420.1"/>
    </source>
</evidence>
<protein>
    <submittedName>
        <fullName evidence="3">Uncharacterized protein</fullName>
    </submittedName>
</protein>
<gene>
    <name evidence="2" type="ORF">EDS130_LOCUS1695</name>
    <name evidence="3" type="ORF">XAT740_LOCUS18312</name>
</gene>
<reference evidence="3" key="1">
    <citation type="submission" date="2021-02" db="EMBL/GenBank/DDBJ databases">
        <authorList>
            <person name="Nowell W R."/>
        </authorList>
    </citation>
    <scope>NUCLEOTIDE SEQUENCE</scope>
</reference>
<dbReference type="InterPro" id="IPR015449">
    <property type="entry name" value="K_chnl_Ca-activ_SK"/>
</dbReference>
<evidence type="ECO:0000313" key="3">
    <source>
        <dbReference type="EMBL" id="CAF1100250.1"/>
    </source>
</evidence>
<proteinExistence type="predicted"/>
<dbReference type="Pfam" id="PF03530">
    <property type="entry name" value="SK_channel"/>
    <property type="match status" value="1"/>
</dbReference>
<sequence>MCVMSVTSILLMIAVDELTFSQSEELNTTASRVIKLVISILTGIVLILVLYFINNSIEDWRVRLTHSRAFIITLELTICAVHPMPRLYSTDSGLADVLAYLFAKLLFIRLYFLCQGLMYYSI</sequence>
<comment type="caution">
    <text evidence="3">The sequence shown here is derived from an EMBL/GenBank/DDBJ whole genome shotgun (WGS) entry which is preliminary data.</text>
</comment>
<keyword evidence="1" id="KW-1133">Transmembrane helix</keyword>
<dbReference type="Proteomes" id="UP000663852">
    <property type="component" value="Unassembled WGS sequence"/>
</dbReference>
<dbReference type="OrthoDB" id="73653at2759"/>
<accession>A0A814P2C6</accession>
<evidence type="ECO:0000313" key="4">
    <source>
        <dbReference type="Proteomes" id="UP000663828"/>
    </source>
</evidence>
<dbReference type="Proteomes" id="UP000663828">
    <property type="component" value="Unassembled WGS sequence"/>
</dbReference>
<evidence type="ECO:0000256" key="1">
    <source>
        <dbReference type="SAM" id="Phobius"/>
    </source>
</evidence>
<organism evidence="3 4">
    <name type="scientific">Adineta ricciae</name>
    <name type="common">Rotifer</name>
    <dbReference type="NCBI Taxonomy" id="249248"/>
    <lineage>
        <taxon>Eukaryota</taxon>
        <taxon>Metazoa</taxon>
        <taxon>Spiralia</taxon>
        <taxon>Gnathifera</taxon>
        <taxon>Rotifera</taxon>
        <taxon>Eurotatoria</taxon>
        <taxon>Bdelloidea</taxon>
        <taxon>Adinetida</taxon>
        <taxon>Adinetidae</taxon>
        <taxon>Adineta</taxon>
    </lineage>
</organism>
<feature type="transmembrane region" description="Helical" evidence="1">
    <location>
        <begin position="33"/>
        <end position="53"/>
    </location>
</feature>
<name>A0A814P2C6_ADIRI</name>
<dbReference type="PANTHER" id="PTHR10153">
    <property type="entry name" value="SMALL CONDUCTANCE CALCIUM-ACTIVATED POTASSIUM CHANNEL"/>
    <property type="match status" value="1"/>
</dbReference>
<dbReference type="GO" id="GO:0016020">
    <property type="term" value="C:membrane"/>
    <property type="evidence" value="ECO:0007669"/>
    <property type="project" value="InterPro"/>
</dbReference>